<feature type="transmembrane region" description="Helical" evidence="1">
    <location>
        <begin position="99"/>
        <end position="119"/>
    </location>
</feature>
<accession>A0A3D0KCC9</accession>
<evidence type="ECO:0000256" key="1">
    <source>
        <dbReference type="SAM" id="Phobius"/>
    </source>
</evidence>
<feature type="chain" id="PRO_5017695005" description="Diguanylate cyclase" evidence="2">
    <location>
        <begin position="29"/>
        <end position="285"/>
    </location>
</feature>
<gene>
    <name evidence="3" type="ORF">DEO68_02810</name>
</gene>
<evidence type="ECO:0000256" key="2">
    <source>
        <dbReference type="SAM" id="SignalP"/>
    </source>
</evidence>
<name>A0A3D0KCC9_9GAMM</name>
<reference evidence="3" key="1">
    <citation type="journal article" date="2018" name="Nat. Biotechnol.">
        <title>A standardized bacterial taxonomy based on genome phylogeny substantially revises the tree of life.</title>
        <authorList>
            <person name="Parks D.H."/>
            <person name="Chuvochina M."/>
            <person name="Waite D.W."/>
            <person name="Rinke C."/>
            <person name="Skarshewski A."/>
            <person name="Chaumeil P.A."/>
            <person name="Hugenholtz P."/>
        </authorList>
    </citation>
    <scope>NUCLEOTIDE SEQUENCE [LARGE SCALE GENOMIC DNA]</scope>
    <source>
        <strain evidence="3">UBA11284</strain>
    </source>
</reference>
<feature type="transmembrane region" description="Helical" evidence="1">
    <location>
        <begin position="60"/>
        <end position="78"/>
    </location>
</feature>
<feature type="signal peptide" evidence="2">
    <location>
        <begin position="1"/>
        <end position="28"/>
    </location>
</feature>
<keyword evidence="1" id="KW-0472">Membrane</keyword>
<evidence type="ECO:0000313" key="3">
    <source>
        <dbReference type="EMBL" id="HCA01124.1"/>
    </source>
</evidence>
<keyword evidence="2" id="KW-0732">Signal</keyword>
<comment type="caution">
    <text evidence="3">The sequence shown here is derived from an EMBL/GenBank/DDBJ whole genome shotgun (WGS) entry which is preliminary data.</text>
</comment>
<feature type="transmembrane region" description="Helical" evidence="1">
    <location>
        <begin position="125"/>
        <end position="148"/>
    </location>
</feature>
<dbReference type="EMBL" id="DOTR01000013">
    <property type="protein sequence ID" value="HCA01124.1"/>
    <property type="molecule type" value="Genomic_DNA"/>
</dbReference>
<organism evidence="3">
    <name type="scientific">Halomonas campaniensis</name>
    <dbReference type="NCBI Taxonomy" id="213554"/>
    <lineage>
        <taxon>Bacteria</taxon>
        <taxon>Pseudomonadati</taxon>
        <taxon>Pseudomonadota</taxon>
        <taxon>Gammaproteobacteria</taxon>
        <taxon>Oceanospirillales</taxon>
        <taxon>Halomonadaceae</taxon>
        <taxon>Halomonas</taxon>
    </lineage>
</organism>
<evidence type="ECO:0008006" key="4">
    <source>
        <dbReference type="Google" id="ProtNLM"/>
    </source>
</evidence>
<keyword evidence="1" id="KW-0812">Transmembrane</keyword>
<proteinExistence type="predicted"/>
<protein>
    <recommendedName>
        <fullName evidence="4">Diguanylate cyclase</fullName>
    </recommendedName>
</protein>
<dbReference type="AlphaFoldDB" id="A0A3D0KCC9"/>
<keyword evidence="1" id="KW-1133">Transmembrane helix</keyword>
<sequence length="285" mass="32020">MQNKYKIRLLRANLFAAALALASWTYMAQPAAALVLWLSVGWLFVTALLLDFSHRRSKGLPWQVLTGALLLGLITVAPERHSFLIWAWAAMFMLPQKRWVAVFNTCAALMSWSLIAPLLSLPEALLLLAALITLGVLSSAKACQLIDINGSIRKRLRLIPGLNLWPSGQLLRDLSREQTRSEREAIYAELLIIQVKRHQLWSSGQKLCSLIYSFEHVYRLNNQTLAALMLSHNPKEAAQRRKLLCAGLPETQHSHHLPLMDIELSGLSVEALVQLPPQQREGNDD</sequence>